<evidence type="ECO:0000256" key="1">
    <source>
        <dbReference type="ARBA" id="ARBA00008968"/>
    </source>
</evidence>
<evidence type="ECO:0000259" key="4">
    <source>
        <dbReference type="Pfam" id="PF19036"/>
    </source>
</evidence>
<dbReference type="InterPro" id="IPR043972">
    <property type="entry name" value="FUZ/MON1/HPS1_longin_1"/>
</dbReference>
<keyword evidence="8" id="KW-1185">Reference proteome</keyword>
<feature type="domain" description="FUZ/MON1/HPS1 second Longin" evidence="5">
    <location>
        <begin position="310"/>
        <end position="407"/>
    </location>
</feature>
<dbReference type="PRINTS" id="PR01546">
    <property type="entry name" value="YEAST73DUF"/>
</dbReference>
<evidence type="ECO:0000259" key="5">
    <source>
        <dbReference type="Pfam" id="PF19037"/>
    </source>
</evidence>
<sequence>MAASGEADQPREVEFEQPNISSDSDQGDFNESEAPGKSENAPLLASDSFDDLSYNDLGVNDHQTVHRGTIHAIVRQTSTSSDSRSNTPNNVDHDSLEVSAGEESLEESAESQMQNVSIADKQEAVELAAPPFSSDDEDVNSPEWKNQKKHVFILSESGKPVYSRHGNEDKLVTIMGVMQALVSFVQDSKDSLRSVVAGEHKFVFLVRDHLLLVGVTRGMDSTQQMLLQLMYVYNQVISVLTHSALGKIFKQRRNYDLRRLLTGAEKFFDNLLNLIDTEPGLLLTAVRCLPLDSQVRDVIAQSIVQNAKVKDLVFALIIAKNQLVTLVRMKKYYLHPMDLHLIINLVNASESFKEAESWTPICLPKFDASGFLQAHVSYLDEDCQVCLLLLSVDRDSFFTLSEAKDRIRARLVRYNALSAINSSLRRTSYSTQQCAISDLRHFLYKARSTAQYTSPELEAPYTKPEEQERLFGLYHYLHHRIHTSGRPLKILFHVGQYETLLGWVTQGFELYAVFGPLITKTGAIHAVNRLLRWIKREEDRLFILNSVTF</sequence>
<evidence type="ECO:0000313" key="7">
    <source>
        <dbReference type="EMBL" id="KAK7483687.1"/>
    </source>
</evidence>
<comment type="function">
    <text evidence="2">Plays an important role in membrane trafficking through the secretory apparatus.</text>
</comment>
<feature type="region of interest" description="Disordered" evidence="3">
    <location>
        <begin position="76"/>
        <end position="111"/>
    </location>
</feature>
<dbReference type="Pfam" id="PF19038">
    <property type="entry name" value="Fuz_longin_3"/>
    <property type="match status" value="1"/>
</dbReference>
<dbReference type="EMBL" id="JACVVK020000223">
    <property type="protein sequence ID" value="KAK7483687.1"/>
    <property type="molecule type" value="Genomic_DNA"/>
</dbReference>
<dbReference type="InterPro" id="IPR043971">
    <property type="entry name" value="FUZ/MON1/HPS1_longin_2"/>
</dbReference>
<proteinExistence type="inferred from homology"/>
<accession>A0ABD0K9A9</accession>
<reference evidence="7 8" key="1">
    <citation type="journal article" date="2023" name="Sci. Data">
        <title>Genome assembly of the Korean intertidal mud-creeper Batillaria attramentaria.</title>
        <authorList>
            <person name="Patra A.K."/>
            <person name="Ho P.T."/>
            <person name="Jun S."/>
            <person name="Lee S.J."/>
            <person name="Kim Y."/>
            <person name="Won Y.J."/>
        </authorList>
    </citation>
    <scope>NUCLEOTIDE SEQUENCE [LARGE SCALE GENOMIC DNA]</scope>
    <source>
        <strain evidence="7">Wonlab-2016</strain>
    </source>
</reference>
<dbReference type="PANTHER" id="PTHR13027">
    <property type="entry name" value="SAND PROTEIN-RELATED"/>
    <property type="match status" value="1"/>
</dbReference>
<evidence type="ECO:0000256" key="3">
    <source>
        <dbReference type="SAM" id="MobiDB-lite"/>
    </source>
</evidence>
<organism evidence="7 8">
    <name type="scientific">Batillaria attramentaria</name>
    <dbReference type="NCBI Taxonomy" id="370345"/>
    <lineage>
        <taxon>Eukaryota</taxon>
        <taxon>Metazoa</taxon>
        <taxon>Spiralia</taxon>
        <taxon>Lophotrochozoa</taxon>
        <taxon>Mollusca</taxon>
        <taxon>Gastropoda</taxon>
        <taxon>Caenogastropoda</taxon>
        <taxon>Sorbeoconcha</taxon>
        <taxon>Cerithioidea</taxon>
        <taxon>Batillariidae</taxon>
        <taxon>Batillaria</taxon>
    </lineage>
</organism>
<feature type="region of interest" description="Disordered" evidence="3">
    <location>
        <begin position="1"/>
        <end position="50"/>
    </location>
</feature>
<dbReference type="InterPro" id="IPR043970">
    <property type="entry name" value="FUZ/MON1/HPS1_longin_3"/>
</dbReference>
<dbReference type="Pfam" id="PF19036">
    <property type="entry name" value="Fuz_longin_1"/>
    <property type="match status" value="1"/>
</dbReference>
<feature type="compositionally biased region" description="Polar residues" evidence="3">
    <location>
        <begin position="76"/>
        <end position="90"/>
    </location>
</feature>
<protein>
    <recommendedName>
        <fullName evidence="2">Vacuolar fusion protein MON1 homolog</fullName>
    </recommendedName>
</protein>
<evidence type="ECO:0000256" key="2">
    <source>
        <dbReference type="RuleBase" id="RU367048"/>
    </source>
</evidence>
<dbReference type="InterPro" id="IPR004353">
    <property type="entry name" value="Mon1"/>
</dbReference>
<comment type="caution">
    <text evidence="7">The sequence shown here is derived from an EMBL/GenBank/DDBJ whole genome shotgun (WGS) entry which is preliminary data.</text>
</comment>
<feature type="domain" description="FUZ/MON1/HPS1 first Longin" evidence="4">
    <location>
        <begin position="149"/>
        <end position="271"/>
    </location>
</feature>
<evidence type="ECO:0000313" key="8">
    <source>
        <dbReference type="Proteomes" id="UP001519460"/>
    </source>
</evidence>
<comment type="similarity">
    <text evidence="1 2">Belongs to the MON1/SAND family.</text>
</comment>
<evidence type="ECO:0000259" key="6">
    <source>
        <dbReference type="Pfam" id="PF19038"/>
    </source>
</evidence>
<name>A0ABD0K9A9_9CAEN</name>
<dbReference type="GO" id="GO:0006623">
    <property type="term" value="P:protein targeting to vacuole"/>
    <property type="evidence" value="ECO:0007669"/>
    <property type="project" value="UniProtKB-UniRule"/>
</dbReference>
<dbReference type="PANTHER" id="PTHR13027:SF7">
    <property type="entry name" value="VACUOLAR FUSION PROTEIN MON1 HOMOLOG"/>
    <property type="match status" value="1"/>
</dbReference>
<gene>
    <name evidence="7" type="ORF">BaRGS_00025120</name>
</gene>
<feature type="domain" description="FUZ/MON1/HPS1 third Longin" evidence="6">
    <location>
        <begin position="438"/>
        <end position="538"/>
    </location>
</feature>
<dbReference type="Pfam" id="PF19037">
    <property type="entry name" value="Fuz_longin_2"/>
    <property type="match status" value="1"/>
</dbReference>
<dbReference type="Proteomes" id="UP001519460">
    <property type="component" value="Unassembled WGS sequence"/>
</dbReference>
<dbReference type="AlphaFoldDB" id="A0ABD0K9A9"/>